<gene>
    <name evidence="2" type="ORF">CH063_06427</name>
</gene>
<protein>
    <submittedName>
        <fullName evidence="2">Uncharacterized protein</fullName>
    </submittedName>
</protein>
<feature type="non-terminal residue" evidence="2">
    <location>
        <position position="98"/>
    </location>
</feature>
<proteinExistence type="predicted"/>
<evidence type="ECO:0000313" key="3">
    <source>
        <dbReference type="Proteomes" id="UP000007174"/>
    </source>
</evidence>
<reference evidence="3" key="1">
    <citation type="journal article" date="2012" name="Nat. Genet.">
        <title>Lifestyle transitions in plant pathogenic Colletotrichum fungi deciphered by genome and transcriptome analyses.</title>
        <authorList>
            <person name="O'Connell R.J."/>
            <person name="Thon M.R."/>
            <person name="Hacquard S."/>
            <person name="Amyotte S.G."/>
            <person name="Kleemann J."/>
            <person name="Torres M.F."/>
            <person name="Damm U."/>
            <person name="Buiate E.A."/>
            <person name="Epstein L."/>
            <person name="Alkan N."/>
            <person name="Altmueller J."/>
            <person name="Alvarado-Balderrama L."/>
            <person name="Bauser C.A."/>
            <person name="Becker C."/>
            <person name="Birren B.W."/>
            <person name="Chen Z."/>
            <person name="Choi J."/>
            <person name="Crouch J.A."/>
            <person name="Duvick J.P."/>
            <person name="Farman M.A."/>
            <person name="Gan P."/>
            <person name="Heiman D."/>
            <person name="Henrissat B."/>
            <person name="Howard R.J."/>
            <person name="Kabbage M."/>
            <person name="Koch C."/>
            <person name="Kracher B."/>
            <person name="Kubo Y."/>
            <person name="Law A.D."/>
            <person name="Lebrun M.-H."/>
            <person name="Lee Y.-H."/>
            <person name="Miyara I."/>
            <person name="Moore N."/>
            <person name="Neumann U."/>
            <person name="Nordstroem K."/>
            <person name="Panaccione D.G."/>
            <person name="Panstruga R."/>
            <person name="Place M."/>
            <person name="Proctor R.H."/>
            <person name="Prusky D."/>
            <person name="Rech G."/>
            <person name="Reinhardt R."/>
            <person name="Rollins J.A."/>
            <person name="Rounsley S."/>
            <person name="Schardl C.L."/>
            <person name="Schwartz D.C."/>
            <person name="Shenoy N."/>
            <person name="Shirasu K."/>
            <person name="Sikhakolli U.R."/>
            <person name="Stueber K."/>
            <person name="Sukno S.A."/>
            <person name="Sweigard J.A."/>
            <person name="Takano Y."/>
            <person name="Takahara H."/>
            <person name="Trail F."/>
            <person name="van der Does H.C."/>
            <person name="Voll L.M."/>
            <person name="Will I."/>
            <person name="Young S."/>
            <person name="Zeng Q."/>
            <person name="Zhang J."/>
            <person name="Zhou S."/>
            <person name="Dickman M.B."/>
            <person name="Schulze-Lefert P."/>
            <person name="Ver Loren van Themaat E."/>
            <person name="Ma L.-J."/>
            <person name="Vaillancourt L.J."/>
        </authorList>
    </citation>
    <scope>NUCLEOTIDE SEQUENCE [LARGE SCALE GENOMIC DNA]</scope>
    <source>
        <strain evidence="3">IMI 349063</strain>
    </source>
</reference>
<evidence type="ECO:0000313" key="2">
    <source>
        <dbReference type="EMBL" id="CCF34431.1"/>
    </source>
</evidence>
<sequence>MKRSKSTGFVELRSISSGKPAGGGMSLRTLHMPRVVGALVLVAEQEVVEELRALLVRRVLEDRGALAPCDEEAVPGDGDVERGGGRQDPRGARVKVTG</sequence>
<name>H1V2H9_COLHI</name>
<accession>H1V2H9</accession>
<evidence type="ECO:0000256" key="1">
    <source>
        <dbReference type="SAM" id="MobiDB-lite"/>
    </source>
</evidence>
<dbReference type="HOGENOM" id="CLU_2339081_0_0_1"/>
<dbReference type="EMBL" id="CACQ02001137">
    <property type="protein sequence ID" value="CCF34431.1"/>
    <property type="molecule type" value="Genomic_DNA"/>
</dbReference>
<dbReference type="AlphaFoldDB" id="H1V2H9"/>
<feature type="compositionally biased region" description="Basic and acidic residues" evidence="1">
    <location>
        <begin position="79"/>
        <end position="91"/>
    </location>
</feature>
<dbReference type="Proteomes" id="UP000007174">
    <property type="component" value="Unassembled WGS sequence"/>
</dbReference>
<organism evidence="2 3">
    <name type="scientific">Colletotrichum higginsianum (strain IMI 349063)</name>
    <name type="common">Crucifer anthracnose fungus</name>
    <dbReference type="NCBI Taxonomy" id="759273"/>
    <lineage>
        <taxon>Eukaryota</taxon>
        <taxon>Fungi</taxon>
        <taxon>Dikarya</taxon>
        <taxon>Ascomycota</taxon>
        <taxon>Pezizomycotina</taxon>
        <taxon>Sordariomycetes</taxon>
        <taxon>Hypocreomycetidae</taxon>
        <taxon>Glomerellales</taxon>
        <taxon>Glomerellaceae</taxon>
        <taxon>Colletotrichum</taxon>
        <taxon>Colletotrichum destructivum species complex</taxon>
    </lineage>
</organism>
<feature type="region of interest" description="Disordered" evidence="1">
    <location>
        <begin position="67"/>
        <end position="98"/>
    </location>
</feature>